<dbReference type="GO" id="GO:0005375">
    <property type="term" value="F:copper ion transmembrane transporter activity"/>
    <property type="evidence" value="ECO:0007669"/>
    <property type="project" value="UniProtKB-UniRule"/>
</dbReference>
<keyword evidence="5 6" id="KW-0472">Membrane</keyword>
<dbReference type="GO" id="GO:0005886">
    <property type="term" value="C:plasma membrane"/>
    <property type="evidence" value="ECO:0007669"/>
    <property type="project" value="TreeGrafter"/>
</dbReference>
<proteinExistence type="inferred from homology"/>
<feature type="region of interest" description="Disordered" evidence="7">
    <location>
        <begin position="1"/>
        <end position="20"/>
    </location>
</feature>
<dbReference type="InterPro" id="IPR007274">
    <property type="entry name" value="Cop_transporter"/>
</dbReference>
<comment type="subcellular location">
    <subcellularLocation>
        <location evidence="6">Membrane</location>
        <topology evidence="6">Multi-pass membrane protein</topology>
    </subcellularLocation>
</comment>
<evidence type="ECO:0000256" key="6">
    <source>
        <dbReference type="RuleBase" id="RU367022"/>
    </source>
</evidence>
<evidence type="ECO:0000256" key="4">
    <source>
        <dbReference type="ARBA" id="ARBA00022989"/>
    </source>
</evidence>
<evidence type="ECO:0000313" key="9">
    <source>
        <dbReference type="Proteomes" id="UP001417504"/>
    </source>
</evidence>
<accession>A0AAP0IYN4</accession>
<evidence type="ECO:0000256" key="3">
    <source>
        <dbReference type="ARBA" id="ARBA00022796"/>
    </source>
</evidence>
<keyword evidence="6" id="KW-0813">Transport</keyword>
<reference evidence="8 9" key="1">
    <citation type="submission" date="2024-01" db="EMBL/GenBank/DDBJ databases">
        <title>Genome assemblies of Stephania.</title>
        <authorList>
            <person name="Yang L."/>
        </authorList>
    </citation>
    <scope>NUCLEOTIDE SEQUENCE [LARGE SCALE GENOMIC DNA]</scope>
    <source>
        <strain evidence="8">QJT</strain>
        <tissue evidence="8">Leaf</tissue>
    </source>
</reference>
<name>A0AAP0IYN4_9MAGN</name>
<gene>
    <name evidence="8" type="ORF">Sjap_013417</name>
</gene>
<keyword evidence="4 6" id="KW-1133">Transmembrane helix</keyword>
<keyword evidence="3 6" id="KW-0187">Copper transport</keyword>
<organism evidence="8 9">
    <name type="scientific">Stephania japonica</name>
    <dbReference type="NCBI Taxonomy" id="461633"/>
    <lineage>
        <taxon>Eukaryota</taxon>
        <taxon>Viridiplantae</taxon>
        <taxon>Streptophyta</taxon>
        <taxon>Embryophyta</taxon>
        <taxon>Tracheophyta</taxon>
        <taxon>Spermatophyta</taxon>
        <taxon>Magnoliopsida</taxon>
        <taxon>Ranunculales</taxon>
        <taxon>Menispermaceae</taxon>
        <taxon>Menispermoideae</taxon>
        <taxon>Cissampelideae</taxon>
        <taxon>Stephania</taxon>
    </lineage>
</organism>
<keyword evidence="6" id="KW-0186">Copper</keyword>
<keyword evidence="9" id="KW-1185">Reference proteome</keyword>
<dbReference type="Proteomes" id="UP001417504">
    <property type="component" value="Unassembled WGS sequence"/>
</dbReference>
<dbReference type="EMBL" id="JBBNAE010000005">
    <property type="protein sequence ID" value="KAK9123815.1"/>
    <property type="molecule type" value="Genomic_DNA"/>
</dbReference>
<evidence type="ECO:0000256" key="7">
    <source>
        <dbReference type="SAM" id="MobiDB-lite"/>
    </source>
</evidence>
<keyword evidence="6" id="KW-0406">Ion transport</keyword>
<dbReference type="Pfam" id="PF04145">
    <property type="entry name" value="Ctr"/>
    <property type="match status" value="1"/>
</dbReference>
<sequence length="168" mass="18740">MDDVEHHHHHQQQQQQQQEHTMRMTFFWSKNVEILFSGWPGTPSSPPMYALALLFVFAMCVLVEWLSRSQSPNEAESGRATHPGMGMGMGMGLRLRRALAHIIRMGVSYLIMLALMSFNGGVFLAALAGHLVGYLVFGSQVFRPAQMMPPYVKHTNGDGDHDVTPASC</sequence>
<dbReference type="AlphaFoldDB" id="A0AAP0IYN4"/>
<keyword evidence="2 6" id="KW-0812">Transmembrane</keyword>
<protein>
    <recommendedName>
        <fullName evidence="6">Copper transport protein</fullName>
    </recommendedName>
</protein>
<evidence type="ECO:0000256" key="1">
    <source>
        <dbReference type="ARBA" id="ARBA00006921"/>
    </source>
</evidence>
<feature type="transmembrane region" description="Helical" evidence="6">
    <location>
        <begin position="48"/>
        <end position="66"/>
    </location>
</feature>
<evidence type="ECO:0000256" key="2">
    <source>
        <dbReference type="ARBA" id="ARBA00022692"/>
    </source>
</evidence>
<comment type="caution">
    <text evidence="8">The sequence shown here is derived from an EMBL/GenBank/DDBJ whole genome shotgun (WGS) entry which is preliminary data.</text>
</comment>
<comment type="similarity">
    <text evidence="1 6">Belongs to the copper transporter (Ctr) (TC 1.A.56) family. SLC31A subfamily.</text>
</comment>
<dbReference type="PANTHER" id="PTHR12483:SF24">
    <property type="entry name" value="COPPER TRANSPORTER 2-RELATED"/>
    <property type="match status" value="1"/>
</dbReference>
<evidence type="ECO:0000256" key="5">
    <source>
        <dbReference type="ARBA" id="ARBA00023136"/>
    </source>
</evidence>
<evidence type="ECO:0000313" key="8">
    <source>
        <dbReference type="EMBL" id="KAK9123815.1"/>
    </source>
</evidence>
<dbReference type="PANTHER" id="PTHR12483">
    <property type="entry name" value="SOLUTE CARRIER FAMILY 31 COPPER TRANSPORTERS"/>
    <property type="match status" value="1"/>
</dbReference>